<organism evidence="10 11">
    <name type="scientific">Synaphobranchus kaupii</name>
    <name type="common">Kaup's arrowtooth eel</name>
    <dbReference type="NCBI Taxonomy" id="118154"/>
    <lineage>
        <taxon>Eukaryota</taxon>
        <taxon>Metazoa</taxon>
        <taxon>Chordata</taxon>
        <taxon>Craniata</taxon>
        <taxon>Vertebrata</taxon>
        <taxon>Euteleostomi</taxon>
        <taxon>Actinopterygii</taxon>
        <taxon>Neopterygii</taxon>
        <taxon>Teleostei</taxon>
        <taxon>Anguilliformes</taxon>
        <taxon>Synaphobranchidae</taxon>
        <taxon>Synaphobranchus</taxon>
    </lineage>
</organism>
<evidence type="ECO:0000256" key="3">
    <source>
        <dbReference type="ARBA" id="ARBA00022737"/>
    </source>
</evidence>
<dbReference type="PROSITE" id="PS01187">
    <property type="entry name" value="EGF_CA"/>
    <property type="match status" value="1"/>
</dbReference>
<dbReference type="SUPFAM" id="SSF57196">
    <property type="entry name" value="EGF/Laminin"/>
    <property type="match status" value="1"/>
</dbReference>
<dbReference type="CDD" id="cd00041">
    <property type="entry name" value="CUB"/>
    <property type="match status" value="1"/>
</dbReference>
<feature type="compositionally biased region" description="Acidic residues" evidence="6">
    <location>
        <begin position="420"/>
        <end position="431"/>
    </location>
</feature>
<proteinExistence type="predicted"/>
<name>A0A9Q1J3V4_SYNKA</name>
<feature type="transmembrane region" description="Helical" evidence="7">
    <location>
        <begin position="695"/>
        <end position="717"/>
    </location>
</feature>
<dbReference type="OrthoDB" id="2015116at2759"/>
<protein>
    <recommendedName>
        <fullName evidence="12">EGF-like domain-containing protein</fullName>
    </recommendedName>
</protein>
<feature type="compositionally biased region" description="Basic and acidic residues" evidence="6">
    <location>
        <begin position="363"/>
        <end position="372"/>
    </location>
</feature>
<feature type="compositionally biased region" description="Basic and acidic residues" evidence="6">
    <location>
        <begin position="327"/>
        <end position="344"/>
    </location>
</feature>
<dbReference type="InterPro" id="IPR000152">
    <property type="entry name" value="EGF-type_Asp/Asn_hydroxyl_site"/>
</dbReference>
<keyword evidence="2" id="KW-0732">Signal</keyword>
<keyword evidence="1 5" id="KW-0245">EGF-like domain</keyword>
<feature type="domain" description="CUB" evidence="8">
    <location>
        <begin position="107"/>
        <end position="218"/>
    </location>
</feature>
<keyword evidence="4" id="KW-1015">Disulfide bond</keyword>
<feature type="region of interest" description="Disordered" evidence="6">
    <location>
        <begin position="258"/>
        <end position="489"/>
    </location>
</feature>
<dbReference type="InterPro" id="IPR035914">
    <property type="entry name" value="Sperma_CUB_dom_sf"/>
</dbReference>
<keyword evidence="3" id="KW-0677">Repeat</keyword>
<evidence type="ECO:0000256" key="7">
    <source>
        <dbReference type="SAM" id="Phobius"/>
    </source>
</evidence>
<keyword evidence="11" id="KW-1185">Reference proteome</keyword>
<dbReference type="SMART" id="SM00179">
    <property type="entry name" value="EGF_CA"/>
    <property type="match status" value="1"/>
</dbReference>
<dbReference type="Gene3D" id="2.10.25.10">
    <property type="entry name" value="Laminin"/>
    <property type="match status" value="1"/>
</dbReference>
<dbReference type="GO" id="GO:0005509">
    <property type="term" value="F:calcium ion binding"/>
    <property type="evidence" value="ECO:0007669"/>
    <property type="project" value="InterPro"/>
</dbReference>
<evidence type="ECO:0008006" key="12">
    <source>
        <dbReference type="Google" id="ProtNLM"/>
    </source>
</evidence>
<comment type="caution">
    <text evidence="10">The sequence shown here is derived from an EMBL/GenBank/DDBJ whole genome shotgun (WGS) entry which is preliminary data.</text>
</comment>
<dbReference type="InterPro" id="IPR000742">
    <property type="entry name" value="EGF"/>
</dbReference>
<evidence type="ECO:0000256" key="1">
    <source>
        <dbReference type="ARBA" id="ARBA00022536"/>
    </source>
</evidence>
<dbReference type="Gene3D" id="2.60.120.290">
    <property type="entry name" value="Spermadhesin, CUB domain"/>
    <property type="match status" value="1"/>
</dbReference>
<dbReference type="PROSITE" id="PS01180">
    <property type="entry name" value="CUB"/>
    <property type="match status" value="1"/>
</dbReference>
<evidence type="ECO:0000256" key="6">
    <source>
        <dbReference type="SAM" id="MobiDB-lite"/>
    </source>
</evidence>
<dbReference type="InterPro" id="IPR000859">
    <property type="entry name" value="CUB_dom"/>
</dbReference>
<accession>A0A9Q1J3V4</accession>
<dbReference type="Pfam" id="PF00431">
    <property type="entry name" value="CUB"/>
    <property type="match status" value="1"/>
</dbReference>
<dbReference type="InterPro" id="IPR049883">
    <property type="entry name" value="NOTCH1_EGF-like"/>
</dbReference>
<dbReference type="Proteomes" id="UP001152622">
    <property type="component" value="Chromosome 4"/>
</dbReference>
<dbReference type="AlphaFoldDB" id="A0A9Q1J3V4"/>
<evidence type="ECO:0000259" key="9">
    <source>
        <dbReference type="PROSITE" id="PS50026"/>
    </source>
</evidence>
<dbReference type="InterPro" id="IPR018097">
    <property type="entry name" value="EGF_Ca-bd_CS"/>
</dbReference>
<dbReference type="SMART" id="SM00042">
    <property type="entry name" value="CUB"/>
    <property type="match status" value="1"/>
</dbReference>
<comment type="caution">
    <text evidence="5">Lacks conserved residue(s) required for the propagation of feature annotation.</text>
</comment>
<feature type="transmembrane region" description="Helical" evidence="7">
    <location>
        <begin position="56"/>
        <end position="73"/>
    </location>
</feature>
<evidence type="ECO:0000313" key="11">
    <source>
        <dbReference type="Proteomes" id="UP001152622"/>
    </source>
</evidence>
<feature type="compositionally biased region" description="Low complexity" evidence="6">
    <location>
        <begin position="223"/>
        <end position="235"/>
    </location>
</feature>
<feature type="domain" description="EGF-like" evidence="9">
    <location>
        <begin position="626"/>
        <end position="664"/>
    </location>
</feature>
<dbReference type="PROSITE" id="PS00010">
    <property type="entry name" value="ASX_HYDROXYL"/>
    <property type="match status" value="1"/>
</dbReference>
<evidence type="ECO:0000256" key="5">
    <source>
        <dbReference type="PROSITE-ProRule" id="PRU00076"/>
    </source>
</evidence>
<reference evidence="10" key="1">
    <citation type="journal article" date="2023" name="Science">
        <title>Genome structures resolve the early diversification of teleost fishes.</title>
        <authorList>
            <person name="Parey E."/>
            <person name="Louis A."/>
            <person name="Montfort J."/>
            <person name="Bouchez O."/>
            <person name="Roques C."/>
            <person name="Iampietro C."/>
            <person name="Lluch J."/>
            <person name="Castinel A."/>
            <person name="Donnadieu C."/>
            <person name="Desvignes T."/>
            <person name="Floi Bucao C."/>
            <person name="Jouanno E."/>
            <person name="Wen M."/>
            <person name="Mejri S."/>
            <person name="Dirks R."/>
            <person name="Jansen H."/>
            <person name="Henkel C."/>
            <person name="Chen W.J."/>
            <person name="Zahm M."/>
            <person name="Cabau C."/>
            <person name="Klopp C."/>
            <person name="Thompson A.W."/>
            <person name="Robinson-Rechavi M."/>
            <person name="Braasch I."/>
            <person name="Lecointre G."/>
            <person name="Bobe J."/>
            <person name="Postlethwait J.H."/>
            <person name="Berthelot C."/>
            <person name="Roest Crollius H."/>
            <person name="Guiguen Y."/>
        </authorList>
    </citation>
    <scope>NUCLEOTIDE SEQUENCE</scope>
    <source>
        <strain evidence="10">WJC10195</strain>
    </source>
</reference>
<feature type="region of interest" description="Disordered" evidence="6">
    <location>
        <begin position="223"/>
        <end position="244"/>
    </location>
</feature>
<feature type="compositionally biased region" description="Pro residues" evidence="6">
    <location>
        <begin position="398"/>
        <end position="409"/>
    </location>
</feature>
<dbReference type="SUPFAM" id="SSF49854">
    <property type="entry name" value="Spermadhesin, CUB domain"/>
    <property type="match status" value="1"/>
</dbReference>
<keyword evidence="7" id="KW-0812">Transmembrane</keyword>
<dbReference type="GO" id="GO:0030855">
    <property type="term" value="P:epithelial cell differentiation"/>
    <property type="evidence" value="ECO:0007669"/>
    <property type="project" value="UniProtKB-ARBA"/>
</dbReference>
<evidence type="ECO:0000259" key="8">
    <source>
        <dbReference type="PROSITE" id="PS01180"/>
    </source>
</evidence>
<dbReference type="Pfam" id="PF07645">
    <property type="entry name" value="EGF_CA"/>
    <property type="match status" value="1"/>
</dbReference>
<evidence type="ECO:0000313" key="10">
    <source>
        <dbReference type="EMBL" id="KAJ8365869.1"/>
    </source>
</evidence>
<feature type="compositionally biased region" description="Basic and acidic residues" evidence="6">
    <location>
        <begin position="788"/>
        <end position="800"/>
    </location>
</feature>
<keyword evidence="7" id="KW-0472">Membrane</keyword>
<keyword evidence="7" id="KW-1133">Transmembrane helix</keyword>
<dbReference type="InterPro" id="IPR001881">
    <property type="entry name" value="EGF-like_Ca-bd_dom"/>
</dbReference>
<evidence type="ECO:0000256" key="2">
    <source>
        <dbReference type="ARBA" id="ARBA00022729"/>
    </source>
</evidence>
<dbReference type="SMART" id="SM00181">
    <property type="entry name" value="EGF"/>
    <property type="match status" value="1"/>
</dbReference>
<dbReference type="PROSITE" id="PS50026">
    <property type="entry name" value="EGF_3"/>
    <property type="match status" value="1"/>
</dbReference>
<feature type="non-terminal residue" evidence="10">
    <location>
        <position position="1"/>
    </location>
</feature>
<feature type="region of interest" description="Disordered" evidence="6">
    <location>
        <begin position="734"/>
        <end position="800"/>
    </location>
</feature>
<dbReference type="FunFam" id="2.10.25.10:FF:000038">
    <property type="entry name" value="Fibrillin 2"/>
    <property type="match status" value="1"/>
</dbReference>
<sequence>SQSRQCCDAFHVSLIEILRKGRLLLAELNYTAYSLEFSVADGLNNYIKLKMSKKDFMFAIISTFVVTFSIFTTNSEIPQVQATDAAYNSPASALDKERYAFYALRSCHRVLRGESGEFFSPDYLCSNPPLWCNWTIQAPPGRRVRLRLEDYTSAEACHLKQDQIHLDESPGSGRHRTLERCWQDAVYTSDSSTLYVVLLISGSMTPAYRGFHALYHTFGLPYTRPSSPTSPTSPTKAKDTNWGGEMEENLFAVREEEEPAMEQAQMDADQTLSGRPATDSPSLKGVSMTKSPLPERPLKTTPAERASSDAFPARPRVSVIQAGEAEDSGRTKEGGTQPKRDTEGTLKNVNSLLGDLDSPAEDDPSRETFADAEKEEDLVSVDPPDEGPVQKQPTVASPAPPITNSPPKVPSSTPHNSEFREEEEPGDDDASEPGFRNTRKLREHWDQDTGPGRPALNDDSDPPSGSVERQGTEIARGGGSVKPSERPPALEDSLREMADSFQLLRNGSGIASLPGENLFEVSVEVRLNPAANENWDNLVRLVMASVQTMIQDELRAHMVPKSISAIRIKRLSTGVLYIFWLHFAETQDSLQVHRFLHMALPRVQARTVNTRGRKDMASILFVSSEDVNECGTQLVLCDVNAECINRFGSYACRCKPGYEDKSRLGTGGTLCVAPSGTGPAQSLPPAPSPTLLSCLSGLCFLLGFFVILLLCIVGALYRRHHRGAFMLPCRSQENGGRDTAVTRNGSQLPLPPPPPVRRPRDGWGSPKDGCPSTDLPLLKFTPLTPSDDTQRAEQEEADKL</sequence>
<dbReference type="EMBL" id="JAINUF010000004">
    <property type="protein sequence ID" value="KAJ8365869.1"/>
    <property type="molecule type" value="Genomic_DNA"/>
</dbReference>
<evidence type="ECO:0000256" key="4">
    <source>
        <dbReference type="ARBA" id="ARBA00023157"/>
    </source>
</evidence>
<feature type="compositionally biased region" description="Acidic residues" evidence="6">
    <location>
        <begin position="373"/>
        <end position="385"/>
    </location>
</feature>
<gene>
    <name evidence="10" type="ORF">SKAU_G00147000</name>
</gene>
<dbReference type="CDD" id="cd00054">
    <property type="entry name" value="EGF_CA"/>
    <property type="match status" value="1"/>
</dbReference>